<dbReference type="AlphaFoldDB" id="A0A447GH84"/>
<dbReference type="SUPFAM" id="SSF52540">
    <property type="entry name" value="P-loop containing nucleoside triphosphate hydrolases"/>
    <property type="match status" value="1"/>
</dbReference>
<accession>A0A447GH84</accession>
<gene>
    <name evidence="2" type="ORF">MB901379_03320</name>
</gene>
<protein>
    <recommendedName>
        <fullName evidence="1">NadR/Ttd14 AAA domain-containing protein</fullName>
    </recommendedName>
</protein>
<organism evidence="2 3">
    <name type="scientific">Mycobacterium basiliense</name>
    <dbReference type="NCBI Taxonomy" id="2094119"/>
    <lineage>
        <taxon>Bacteria</taxon>
        <taxon>Bacillati</taxon>
        <taxon>Actinomycetota</taxon>
        <taxon>Actinomycetes</taxon>
        <taxon>Mycobacteriales</taxon>
        <taxon>Mycobacteriaceae</taxon>
        <taxon>Mycobacterium</taxon>
    </lineage>
</organism>
<dbReference type="EMBL" id="LR130759">
    <property type="protein sequence ID" value="VDM89739.1"/>
    <property type="molecule type" value="Genomic_DNA"/>
</dbReference>
<dbReference type="Proteomes" id="UP000269998">
    <property type="component" value="Chromosome"/>
</dbReference>
<dbReference type="RefSeq" id="WP_174237035.1">
    <property type="nucleotide sequence ID" value="NZ_CBCSKE010000080.1"/>
</dbReference>
<dbReference type="InterPro" id="IPR027417">
    <property type="entry name" value="P-loop_NTPase"/>
</dbReference>
<evidence type="ECO:0000313" key="2">
    <source>
        <dbReference type="EMBL" id="VDM89739.1"/>
    </source>
</evidence>
<evidence type="ECO:0000313" key="3">
    <source>
        <dbReference type="Proteomes" id="UP000269998"/>
    </source>
</evidence>
<evidence type="ECO:0000259" key="1">
    <source>
        <dbReference type="Pfam" id="PF13521"/>
    </source>
</evidence>
<name>A0A447GH84_9MYCO</name>
<dbReference type="KEGG" id="mbai:MB901379_03320"/>
<sequence length="222" mass="24589">MRRYIITGTPGAGKTSIVRGLARLGHRVVEEAATDIIACRQLHGETQPWTGAAFIDEIVTVQRERQRATDAATDDVVVFDRSPVCTHALARHLGQPISATLSSELDRINTEHVYESAVIFIRNLGFCEPTAARRISYQDALKFERIHQHSYRAFGYQIIDIPADSLNARIQAVHQEIARLDKVNTTTRGVATIGAGKIGQHAAQVDWMPGRSADRSYSLTRS</sequence>
<dbReference type="InterPro" id="IPR038727">
    <property type="entry name" value="NadR/Ttd14_AAA_dom"/>
</dbReference>
<proteinExistence type="predicted"/>
<feature type="domain" description="NadR/Ttd14 AAA" evidence="1">
    <location>
        <begin position="3"/>
        <end position="169"/>
    </location>
</feature>
<dbReference type="Gene3D" id="3.40.50.300">
    <property type="entry name" value="P-loop containing nucleotide triphosphate hydrolases"/>
    <property type="match status" value="1"/>
</dbReference>
<reference evidence="3" key="1">
    <citation type="submission" date="2018-02" db="EMBL/GenBank/DDBJ databases">
        <authorList>
            <person name="Seth-Smith MB H."/>
            <person name="Seth-Smith H."/>
        </authorList>
    </citation>
    <scope>NUCLEOTIDE SEQUENCE [LARGE SCALE GENOMIC DNA]</scope>
</reference>
<keyword evidence="3" id="KW-1185">Reference proteome</keyword>
<dbReference type="Pfam" id="PF13521">
    <property type="entry name" value="AAA_28"/>
    <property type="match status" value="1"/>
</dbReference>